<evidence type="ECO:0000313" key="4">
    <source>
        <dbReference type="Proteomes" id="UP000000709"/>
    </source>
</evidence>
<dbReference type="GO" id="GO:0006364">
    <property type="term" value="P:rRNA processing"/>
    <property type="evidence" value="ECO:0007669"/>
    <property type="project" value="EnsemblFungi"/>
</dbReference>
<dbReference type="SUPFAM" id="SSF55159">
    <property type="entry name" value="eIF1-like"/>
    <property type="match status" value="1"/>
</dbReference>
<feature type="domain" description="SUI1" evidence="2">
    <location>
        <begin position="465"/>
        <end position="538"/>
    </location>
</feature>
<dbReference type="Proteomes" id="UP000000709">
    <property type="component" value="Unassembled WGS sequence"/>
</dbReference>
<dbReference type="AlphaFoldDB" id="G3AN68"/>
<dbReference type="Pfam" id="PF26292">
    <property type="entry name" value="PUA_elF2D"/>
    <property type="match status" value="1"/>
</dbReference>
<dbReference type="eggNOG" id="KOG2522">
    <property type="taxonomic scope" value="Eukaryota"/>
</dbReference>
<dbReference type="InterPro" id="IPR036877">
    <property type="entry name" value="SUI1_dom_sf"/>
</dbReference>
<dbReference type="GO" id="GO:0001731">
    <property type="term" value="P:formation of translation preinitiation complex"/>
    <property type="evidence" value="ECO:0007669"/>
    <property type="project" value="InterPro"/>
</dbReference>
<evidence type="ECO:0000259" key="2">
    <source>
        <dbReference type="PROSITE" id="PS50296"/>
    </source>
</evidence>
<dbReference type="CDD" id="cd21156">
    <property type="entry name" value="PUA_eIF2d-like"/>
    <property type="match status" value="1"/>
</dbReference>
<dbReference type="OrthoDB" id="199771at2759"/>
<accession>G3AN68</accession>
<dbReference type="Gene3D" id="3.10.400.20">
    <property type="match status" value="1"/>
</dbReference>
<dbReference type="PROSITE" id="PS50890">
    <property type="entry name" value="PUA"/>
    <property type="match status" value="1"/>
</dbReference>
<protein>
    <recommendedName>
        <fullName evidence="2">SUI1 domain-containing protein</fullName>
    </recommendedName>
</protein>
<dbReference type="KEGG" id="spaa:SPAPADRAFT_138999"/>
<dbReference type="FunCoup" id="G3AN68">
    <property type="interactions" value="495"/>
</dbReference>
<dbReference type="InterPro" id="IPR015947">
    <property type="entry name" value="PUA-like_sf"/>
</dbReference>
<dbReference type="Pfam" id="PF01253">
    <property type="entry name" value="SUI1"/>
    <property type="match status" value="1"/>
</dbReference>
<dbReference type="PROSITE" id="PS50296">
    <property type="entry name" value="SUI1"/>
    <property type="match status" value="1"/>
</dbReference>
<dbReference type="OMA" id="MFLKPYR"/>
<dbReference type="Pfam" id="PF25304">
    <property type="entry name" value="WHD_eIF2D"/>
    <property type="match status" value="1"/>
</dbReference>
<dbReference type="InterPro" id="IPR048248">
    <property type="entry name" value="PUA_eIF2d-like"/>
</dbReference>
<dbReference type="GO" id="GO:0003743">
    <property type="term" value="F:translation initiation factor activity"/>
    <property type="evidence" value="ECO:0007669"/>
    <property type="project" value="InterPro"/>
</dbReference>
<evidence type="ECO:0000313" key="3">
    <source>
        <dbReference type="EMBL" id="EGW31911.1"/>
    </source>
</evidence>
<proteinExistence type="predicted"/>
<dbReference type="Pfam" id="PF17832">
    <property type="entry name" value="Pre-PUA"/>
    <property type="match status" value="1"/>
</dbReference>
<dbReference type="EMBL" id="GL996502">
    <property type="protein sequence ID" value="EGW31911.1"/>
    <property type="molecule type" value="Genomic_DNA"/>
</dbReference>
<name>G3AN68_SPAPN</name>
<dbReference type="InterPro" id="IPR001950">
    <property type="entry name" value="SUI1"/>
</dbReference>
<dbReference type="HOGENOM" id="CLU_012487_1_0_1"/>
<dbReference type="GO" id="GO:0003723">
    <property type="term" value="F:RNA binding"/>
    <property type="evidence" value="ECO:0007669"/>
    <property type="project" value="EnsemblFungi"/>
</dbReference>
<dbReference type="PANTHER" id="PTHR12217:SF4">
    <property type="entry name" value="EUKARYOTIC TRANSLATION INITIATION FACTOR 2D"/>
    <property type="match status" value="1"/>
</dbReference>
<dbReference type="InterPro" id="IPR041366">
    <property type="entry name" value="Pre-PUA"/>
</dbReference>
<keyword evidence="4" id="KW-1185">Reference proteome</keyword>
<organism evidence="4">
    <name type="scientific">Spathaspora passalidarum (strain NRRL Y-27907 / 11-Y1)</name>
    <dbReference type="NCBI Taxonomy" id="619300"/>
    <lineage>
        <taxon>Eukaryota</taxon>
        <taxon>Fungi</taxon>
        <taxon>Dikarya</taxon>
        <taxon>Ascomycota</taxon>
        <taxon>Saccharomycotina</taxon>
        <taxon>Pichiomycetes</taxon>
        <taxon>Debaryomycetaceae</taxon>
        <taxon>Spathaspora</taxon>
    </lineage>
</organism>
<evidence type="ECO:0000256" key="1">
    <source>
        <dbReference type="SAM" id="MobiDB-lite"/>
    </source>
</evidence>
<dbReference type="SUPFAM" id="SSF88697">
    <property type="entry name" value="PUA domain-like"/>
    <property type="match status" value="1"/>
</dbReference>
<sequence>MFKKDPQVKASANIKSSDRKKLLAQVVQLYSVPSLPKPIQSELVPTTSKKATFKTQFTSGVIYFSEQEIPTYFQPRDGSIYPTVYTLWKCPFLLPQIKTHPHVIDIIAGGADLMIPGTIPPFDPRLKKGAIVGVVSDSKPGVVMAVGVLLEDMTVYDRVIGKSGVAVEIIHTYSDGLAKFNKEIDVEIPASVNTEIPKEEEEQPETPFDSTREDTLLPEGDETPVVEEAYENSPIEELTEEVAKLTIEEIDNFFIRSLFQTIKLETVELPIPSSKFMSMYIYKNLPKDVDYNIKQTSWKKTAKFLKAMTKLQYLDTKGKDDDLTIIKLMDIKSPIIQSFEPHKINKPKSNQEEKNKNDMKISLLYKPTSKARMFFNKLDLKYDAIYTASELRGMFETYVKKFNLVSSNPKSINLDDIISKIVNKPLGTPIPRDQAFRDFQKNFSPYYQIASASQSEIFKGEPPKINIVTEMKIGRKIITRVSNFEKFYIKPGAFAEELRNKCSGSSTIGQAVHNPAITEVQVQGPHGPLIIEILKSKGIPISAIDFEDKVKKKKKRS</sequence>
<dbReference type="RefSeq" id="XP_007375187.1">
    <property type="nucleotide sequence ID" value="XM_007375125.1"/>
</dbReference>
<dbReference type="CDD" id="cd11608">
    <property type="entry name" value="eIF2D_C"/>
    <property type="match status" value="1"/>
</dbReference>
<dbReference type="STRING" id="619300.G3AN68"/>
<reference evidence="3 4" key="1">
    <citation type="journal article" date="2011" name="Proc. Natl. Acad. Sci. U.S.A.">
        <title>Comparative genomics of xylose-fermenting fungi for enhanced biofuel production.</title>
        <authorList>
            <person name="Wohlbach D.J."/>
            <person name="Kuo A."/>
            <person name="Sato T.K."/>
            <person name="Potts K.M."/>
            <person name="Salamov A.A."/>
            <person name="LaButti K.M."/>
            <person name="Sun H."/>
            <person name="Clum A."/>
            <person name="Pangilinan J.L."/>
            <person name="Lindquist E.A."/>
            <person name="Lucas S."/>
            <person name="Lapidus A."/>
            <person name="Jin M."/>
            <person name="Gunawan C."/>
            <person name="Balan V."/>
            <person name="Dale B.E."/>
            <person name="Jeffries T.W."/>
            <person name="Zinkel R."/>
            <person name="Barry K.W."/>
            <person name="Grigoriev I.V."/>
            <person name="Gasch A.P."/>
        </authorList>
    </citation>
    <scope>NUCLEOTIDE SEQUENCE [LARGE SCALE GENOMIC DNA]</scope>
    <source>
        <strain evidence="4">NRRL Y-27907 / 11-Y1</strain>
    </source>
</reference>
<dbReference type="PANTHER" id="PTHR12217">
    <property type="entry name" value="EUKARYOTIC TRANSLATION INITIATION FACTOR 2D"/>
    <property type="match status" value="1"/>
</dbReference>
<dbReference type="FunFam" id="3.30.780.10:FF:000008">
    <property type="entry name" value="eukaryotic translation initiation factor 2D"/>
    <property type="match status" value="1"/>
</dbReference>
<dbReference type="Gene3D" id="3.30.780.10">
    <property type="entry name" value="SUI1-like domain"/>
    <property type="match status" value="1"/>
</dbReference>
<dbReference type="InterPro" id="IPR039757">
    <property type="entry name" value="EIF2D"/>
</dbReference>
<dbReference type="InterPro" id="IPR057429">
    <property type="entry name" value="WH_eIF2D"/>
</dbReference>
<dbReference type="InParanoid" id="G3AN68"/>
<gene>
    <name evidence="3" type="ORF">SPAPADRAFT_138999</name>
</gene>
<feature type="region of interest" description="Disordered" evidence="1">
    <location>
        <begin position="192"/>
        <end position="219"/>
    </location>
</feature>
<dbReference type="GeneID" id="18870168"/>
<dbReference type="InterPro" id="IPR039759">
    <property type="entry name" value="eIF2D_SUI1"/>
</dbReference>